<dbReference type="AlphaFoldDB" id="A0AAD4WHU4"/>
<evidence type="ECO:0000313" key="1">
    <source>
        <dbReference type="EMBL" id="KAI5342332.1"/>
    </source>
</evidence>
<evidence type="ECO:0000313" key="2">
    <source>
        <dbReference type="Proteomes" id="UP001054821"/>
    </source>
</evidence>
<comment type="caution">
    <text evidence="1">The sequence shown here is derived from an EMBL/GenBank/DDBJ whole genome shotgun (WGS) entry which is preliminary data.</text>
</comment>
<keyword evidence="2" id="KW-1185">Reference proteome</keyword>
<dbReference type="Proteomes" id="UP001054821">
    <property type="component" value="Chromosome 2"/>
</dbReference>
<accession>A0AAD4WHU4</accession>
<protein>
    <submittedName>
        <fullName evidence="1">Uncharacterized protein</fullName>
    </submittedName>
</protein>
<reference evidence="1 2" key="1">
    <citation type="journal article" date="2022" name="G3 (Bethesda)">
        <title>Whole-genome sequence and methylome profiling of the almond [Prunus dulcis (Mill.) D.A. Webb] cultivar 'Nonpareil'.</title>
        <authorList>
            <person name="D'Amico-Willman K.M."/>
            <person name="Ouma W.Z."/>
            <person name="Meulia T."/>
            <person name="Sideli G.M."/>
            <person name="Gradziel T.M."/>
            <person name="Fresnedo-Ramirez J."/>
        </authorList>
    </citation>
    <scope>NUCLEOTIDE SEQUENCE [LARGE SCALE GENOMIC DNA]</scope>
    <source>
        <strain evidence="1">Clone GOH B32 T37-40</strain>
    </source>
</reference>
<proteinExistence type="predicted"/>
<organism evidence="1 2">
    <name type="scientific">Prunus dulcis</name>
    <name type="common">Almond</name>
    <name type="synonym">Amygdalus dulcis</name>
    <dbReference type="NCBI Taxonomy" id="3755"/>
    <lineage>
        <taxon>Eukaryota</taxon>
        <taxon>Viridiplantae</taxon>
        <taxon>Streptophyta</taxon>
        <taxon>Embryophyta</taxon>
        <taxon>Tracheophyta</taxon>
        <taxon>Spermatophyta</taxon>
        <taxon>Magnoliopsida</taxon>
        <taxon>eudicotyledons</taxon>
        <taxon>Gunneridae</taxon>
        <taxon>Pentapetalae</taxon>
        <taxon>rosids</taxon>
        <taxon>fabids</taxon>
        <taxon>Rosales</taxon>
        <taxon>Rosaceae</taxon>
        <taxon>Amygdaloideae</taxon>
        <taxon>Amygdaleae</taxon>
        <taxon>Prunus</taxon>
    </lineage>
</organism>
<name>A0AAD4WHU4_PRUDU</name>
<dbReference type="EMBL" id="JAJFAZ020000002">
    <property type="protein sequence ID" value="KAI5342332.1"/>
    <property type="molecule type" value="Genomic_DNA"/>
</dbReference>
<sequence length="138" mass="15488">MSPSCCKEQINGSAPASELENQTQTVLRKVLGALGNTLVSFTNKTNSCLTWELSIHEFRMRQSRLGFPMRNNGSNSLTKDSSGPWVVCQKRKWEGMEEQSLKSKGSSGERCCLLSLDVVLGERGRRWNNEWFLQISSA</sequence>
<gene>
    <name evidence="1" type="ORF">L3X38_010207</name>
</gene>